<name>A0A0C9WSE8_9AGAR</name>
<dbReference type="EMBL" id="KN838786">
    <property type="protein sequence ID" value="KIJ94585.1"/>
    <property type="molecule type" value="Genomic_DNA"/>
</dbReference>
<dbReference type="Proteomes" id="UP000054477">
    <property type="component" value="Unassembled WGS sequence"/>
</dbReference>
<gene>
    <name evidence="2" type="ORF">K443DRAFT_683613</name>
</gene>
<dbReference type="HOGENOM" id="CLU_098000_0_0_1"/>
<protein>
    <submittedName>
        <fullName evidence="2">Unplaced genomic scaffold K443scaffold_251, whole genome shotgun sequence</fullName>
    </submittedName>
</protein>
<reference evidence="3" key="2">
    <citation type="submission" date="2015-01" db="EMBL/GenBank/DDBJ databases">
        <title>Evolutionary Origins and Diversification of the Mycorrhizal Mutualists.</title>
        <authorList>
            <consortium name="DOE Joint Genome Institute"/>
            <consortium name="Mycorrhizal Genomics Consortium"/>
            <person name="Kohler A."/>
            <person name="Kuo A."/>
            <person name="Nagy L.G."/>
            <person name="Floudas D."/>
            <person name="Copeland A."/>
            <person name="Barry K.W."/>
            <person name="Cichocki N."/>
            <person name="Veneault-Fourrey C."/>
            <person name="LaButti K."/>
            <person name="Lindquist E.A."/>
            <person name="Lipzen A."/>
            <person name="Lundell T."/>
            <person name="Morin E."/>
            <person name="Murat C."/>
            <person name="Riley R."/>
            <person name="Ohm R."/>
            <person name="Sun H."/>
            <person name="Tunlid A."/>
            <person name="Henrissat B."/>
            <person name="Grigoriev I.V."/>
            <person name="Hibbett D.S."/>
            <person name="Martin F."/>
        </authorList>
    </citation>
    <scope>NUCLEOTIDE SEQUENCE [LARGE SCALE GENOMIC DNA]</scope>
    <source>
        <strain evidence="3">LaAM-08-1</strain>
    </source>
</reference>
<accession>A0A0C9WSE8</accession>
<dbReference type="STRING" id="1095629.A0A0C9WSE8"/>
<dbReference type="OrthoDB" id="3191568at2759"/>
<keyword evidence="3" id="KW-1185">Reference proteome</keyword>
<sequence length="197" mass="21243">MLTNNPYAQGGWHNPQNPHSINDQGWNANASHPPTFGALPAFASSPPTNLVFEFADVLNCAVKGPGGKPYLIIATNQTSTTITKPNGEPVARVGWQSHPWVEVVNIVNRQATSLWLQISSDLSYRTMTFGGRQYAWVPRNGSIVLSTTGPSAPEQLVRINRASNKVVMEITSQAIHAGLLEASVVATVLFQSGRNLA</sequence>
<evidence type="ECO:0000313" key="2">
    <source>
        <dbReference type="EMBL" id="KIJ94585.1"/>
    </source>
</evidence>
<dbReference type="AlphaFoldDB" id="A0A0C9WSE8"/>
<feature type="compositionally biased region" description="Polar residues" evidence="1">
    <location>
        <begin position="14"/>
        <end position="29"/>
    </location>
</feature>
<reference evidence="2 3" key="1">
    <citation type="submission" date="2014-04" db="EMBL/GenBank/DDBJ databases">
        <authorList>
            <consortium name="DOE Joint Genome Institute"/>
            <person name="Kuo A."/>
            <person name="Kohler A."/>
            <person name="Nagy L.G."/>
            <person name="Floudas D."/>
            <person name="Copeland A."/>
            <person name="Barry K.W."/>
            <person name="Cichocki N."/>
            <person name="Veneault-Fourrey C."/>
            <person name="LaButti K."/>
            <person name="Lindquist E.A."/>
            <person name="Lipzen A."/>
            <person name="Lundell T."/>
            <person name="Morin E."/>
            <person name="Murat C."/>
            <person name="Sun H."/>
            <person name="Tunlid A."/>
            <person name="Henrissat B."/>
            <person name="Grigoriev I.V."/>
            <person name="Hibbett D.S."/>
            <person name="Martin F."/>
            <person name="Nordberg H.P."/>
            <person name="Cantor M.N."/>
            <person name="Hua S.X."/>
        </authorList>
    </citation>
    <scope>NUCLEOTIDE SEQUENCE [LARGE SCALE GENOMIC DNA]</scope>
    <source>
        <strain evidence="2 3">LaAM-08-1</strain>
    </source>
</reference>
<evidence type="ECO:0000256" key="1">
    <source>
        <dbReference type="SAM" id="MobiDB-lite"/>
    </source>
</evidence>
<feature type="region of interest" description="Disordered" evidence="1">
    <location>
        <begin position="1"/>
        <end position="29"/>
    </location>
</feature>
<proteinExistence type="predicted"/>
<organism evidence="2 3">
    <name type="scientific">Laccaria amethystina LaAM-08-1</name>
    <dbReference type="NCBI Taxonomy" id="1095629"/>
    <lineage>
        <taxon>Eukaryota</taxon>
        <taxon>Fungi</taxon>
        <taxon>Dikarya</taxon>
        <taxon>Basidiomycota</taxon>
        <taxon>Agaricomycotina</taxon>
        <taxon>Agaricomycetes</taxon>
        <taxon>Agaricomycetidae</taxon>
        <taxon>Agaricales</taxon>
        <taxon>Agaricineae</taxon>
        <taxon>Hydnangiaceae</taxon>
        <taxon>Laccaria</taxon>
    </lineage>
</organism>
<evidence type="ECO:0000313" key="3">
    <source>
        <dbReference type="Proteomes" id="UP000054477"/>
    </source>
</evidence>